<dbReference type="InterPro" id="IPR027992">
    <property type="entry name" value="tRNA_bind_dom"/>
</dbReference>
<evidence type="ECO:0000256" key="11">
    <source>
        <dbReference type="SAM" id="MobiDB-lite"/>
    </source>
</evidence>
<keyword evidence="3 10" id="KW-0808">Transferase</keyword>
<feature type="binding site" evidence="10">
    <location>
        <begin position="556"/>
        <end position="558"/>
    </location>
    <ligand>
        <name>acetyl-CoA</name>
        <dbReference type="ChEBI" id="CHEBI:57288"/>
    </ligand>
</feature>
<dbReference type="GO" id="GO:0051391">
    <property type="term" value="P:tRNA acetylation"/>
    <property type="evidence" value="ECO:0007669"/>
    <property type="project" value="UniProtKB-UniRule"/>
</dbReference>
<dbReference type="Gene3D" id="3.40.50.11040">
    <property type="match status" value="1"/>
</dbReference>
<feature type="domain" description="N-acetyltransferase" evidence="14">
    <location>
        <begin position="455"/>
        <end position="686"/>
    </location>
</feature>
<evidence type="ECO:0000313" key="17">
    <source>
        <dbReference type="Proteomes" id="UP001293254"/>
    </source>
</evidence>
<comment type="function">
    <text evidence="10">RNA cytidine acetyltransferase with specificity toward both 18S rRNA and tRNAs. Catalyzes the formation of N(4)-acetylcytidine (ac4C) in 18S rRNA. Required for early nucleolar cleavages of precursor rRNA at sites A0, A1 and A2 during 18S rRNA synthesis. Catalyzes the formation of ac4C in serine and leucine tRNAs. Requires a tRNA-binding adapter protein for full tRNA acetyltransferase activity but not for 18S rRNA acetylation.</text>
</comment>
<keyword evidence="7 10" id="KW-0539">Nucleus</keyword>
<evidence type="ECO:0000256" key="4">
    <source>
        <dbReference type="ARBA" id="ARBA00022694"/>
    </source>
</evidence>
<evidence type="ECO:0000256" key="7">
    <source>
        <dbReference type="ARBA" id="ARBA00023242"/>
    </source>
</evidence>
<dbReference type="InterPro" id="IPR013562">
    <property type="entry name" value="TmcA/NAT10_N"/>
</dbReference>
<dbReference type="Pfam" id="PF13725">
    <property type="entry name" value="tRNA_bind_2"/>
    <property type="match status" value="1"/>
</dbReference>
<dbReference type="EMBL" id="JACGWO010000003">
    <property type="protein sequence ID" value="KAK4432887.1"/>
    <property type="molecule type" value="Genomic_DNA"/>
</dbReference>
<evidence type="ECO:0000256" key="6">
    <source>
        <dbReference type="ARBA" id="ARBA00022840"/>
    </source>
</evidence>
<keyword evidence="4 10" id="KW-0819">tRNA processing</keyword>
<dbReference type="Pfam" id="PF08351">
    <property type="entry name" value="TmcA_N"/>
    <property type="match status" value="1"/>
</dbReference>
<dbReference type="InterPro" id="IPR007807">
    <property type="entry name" value="TcmA/NAT10_helicase"/>
</dbReference>
<keyword evidence="5 10" id="KW-0547">Nucleotide-binding</keyword>
<dbReference type="Proteomes" id="UP001293254">
    <property type="component" value="Unassembled WGS sequence"/>
</dbReference>
<feature type="region of interest" description="Disordered" evidence="11">
    <location>
        <begin position="935"/>
        <end position="964"/>
    </location>
</feature>
<comment type="catalytic activity">
    <reaction evidence="10">
        <text>a cytidine in tRNA + acetyl-CoA + ATP + H2O = an N(4)-acetylcytidine in tRNA + ADP + phosphate + CoA + H(+)</text>
        <dbReference type="Rhea" id="RHEA:53876"/>
        <dbReference type="Rhea" id="RHEA-COMP:13670"/>
        <dbReference type="Rhea" id="RHEA-COMP:13671"/>
        <dbReference type="ChEBI" id="CHEBI:15377"/>
        <dbReference type="ChEBI" id="CHEBI:15378"/>
        <dbReference type="ChEBI" id="CHEBI:30616"/>
        <dbReference type="ChEBI" id="CHEBI:43474"/>
        <dbReference type="ChEBI" id="CHEBI:57287"/>
        <dbReference type="ChEBI" id="CHEBI:57288"/>
        <dbReference type="ChEBI" id="CHEBI:74900"/>
        <dbReference type="ChEBI" id="CHEBI:82748"/>
        <dbReference type="ChEBI" id="CHEBI:456216"/>
    </reaction>
</comment>
<dbReference type="AlphaFoldDB" id="A0AAE2CSH8"/>
<dbReference type="GO" id="GO:1990883">
    <property type="term" value="F:18S rRNA cytidine N-acetyltransferase activity"/>
    <property type="evidence" value="ECO:0007669"/>
    <property type="project" value="TreeGrafter"/>
</dbReference>
<evidence type="ECO:0000259" key="12">
    <source>
        <dbReference type="Pfam" id="PF05127"/>
    </source>
</evidence>
<feature type="binding site" evidence="10">
    <location>
        <position position="397"/>
    </location>
    <ligand>
        <name>ATP</name>
        <dbReference type="ChEBI" id="CHEBI:30616"/>
    </ligand>
</feature>
<dbReference type="InterPro" id="IPR027417">
    <property type="entry name" value="P-loop_NTPase"/>
</dbReference>
<dbReference type="InterPro" id="IPR032672">
    <property type="entry name" value="TmcA/NAT10/Kre33"/>
</dbReference>
<keyword evidence="8 10" id="KW-0012">Acyltransferase</keyword>
<dbReference type="Gene3D" id="3.40.50.300">
    <property type="entry name" value="P-loop containing nucleotide triphosphate hydrolases"/>
    <property type="match status" value="1"/>
</dbReference>
<proteinExistence type="inferred from homology"/>
<dbReference type="Pfam" id="PF13718">
    <property type="entry name" value="GNAT_acetyltr_2"/>
    <property type="match status" value="1"/>
</dbReference>
<dbReference type="InterPro" id="IPR033688">
    <property type="entry name" value="NAT10"/>
</dbReference>
<sequence>MRKKVDERIRSLIENGVKTRHRSMFLIIGDKSRDQVVNLHYMLRKTVIEASPTVLWCYKEKLELSSHKKKRAKQVKEQKQSRELDPEKVDPFLLFLESGFVSHCMYRDSERILGSTYSMCILQDFEALTPNVLARTIETVEGGGLVVLLLRSLSSLTSLCTMVMSHESKELSLLKEQLFDVSPVGPLVGMCTSLDQGKAVSTFLDAILDKTVQNTIALTAPRGRGKSAALGLAVAGAVAAGFSNIFVTAPTPQNVCSLFEFLRKGLHMLKYKEHSHYDVVRSGNPDFRKAIIRINIHKEHRQTIQYIEPHDHLKLSQVELLVIDEAAAIPLPIVKRLIGPYLVFLSSTVNGYEGTGRSLSLKLLSHLEKKSQMQPSGANDSQSGKSFQRLELKESIRYASEDPVESWLNDLLCLDATNSVPTISRFPHPSECQLYYVSRDTLFSFHKESEVFLQRMMSLLVSSHYKNSPNDLQLMADAPAHHLFVLLGPVDESQNILPDLFCVIQVCLEGEISRESAFESLRNGHQPAGDQIPWKFCQEFENTDFPMLSGVRIVRIAVHPSALGHGYGSAALDLLTRYYEGQLTDLMTEEDNETKENLKLPGNVTQAAAKVSLLAETITPRQDLPPLLIHLSDRSPEKIHYIGASFGLTMDLFRFWRKHKFSPFYICDTPNNITGEHSCMILKPLERNEIEGTWTAPQRYLSPFYQCFRERFARSLPLCFREMDYKLAMSIMDPRINFSNKDPVVSLENKTSMISPNDLRLLEAYTSGLKDYGKVRNLVPVLAQLYFQEKLPISLSYLQASILLCMGLQLHDVTYIEGEMKIERQQILSLFQKTMVKFSKYLSTKEFDKSLRKEEEVKKMLPHSISLEDDLDDGKRQVGEKMKQDGIGLLDPRSESLEQYSVTDKDSEFEHALRSCSTISRSGVLSVKLKKALPKGVVKSRKDGGSKKRKRHEREAARKPFISS</sequence>
<comment type="caution">
    <text evidence="16">The sequence shown here is derived from an EMBL/GenBank/DDBJ whole genome shotgun (WGS) entry which is preliminary data.</text>
</comment>
<evidence type="ECO:0000256" key="5">
    <source>
        <dbReference type="ARBA" id="ARBA00022741"/>
    </source>
</evidence>
<name>A0AAE2CSH8_9LAMI</name>
<dbReference type="Gene3D" id="3.40.630.30">
    <property type="match status" value="1"/>
</dbReference>
<feature type="binding site" evidence="10">
    <location>
        <position position="658"/>
    </location>
    <ligand>
        <name>acetyl-CoA</name>
        <dbReference type="ChEBI" id="CHEBI:57288"/>
    </ligand>
</feature>
<dbReference type="Pfam" id="PF05127">
    <property type="entry name" value="NAT10_TcmA_helicase"/>
    <property type="match status" value="1"/>
</dbReference>
<accession>A0AAE2CSH8</accession>
<evidence type="ECO:0000256" key="8">
    <source>
        <dbReference type="ARBA" id="ARBA00023315"/>
    </source>
</evidence>
<reference evidence="16" key="1">
    <citation type="submission" date="2020-06" db="EMBL/GenBank/DDBJ databases">
        <authorList>
            <person name="Li T."/>
            <person name="Hu X."/>
            <person name="Zhang T."/>
            <person name="Song X."/>
            <person name="Zhang H."/>
            <person name="Dai N."/>
            <person name="Sheng W."/>
            <person name="Hou X."/>
            <person name="Wei L."/>
        </authorList>
    </citation>
    <scope>NUCLEOTIDE SEQUENCE</scope>
    <source>
        <strain evidence="16">3651</strain>
        <tissue evidence="16">Leaf</tissue>
    </source>
</reference>
<feature type="domain" description="TcmA/NAT10 helicase" evidence="12">
    <location>
        <begin position="218"/>
        <end position="415"/>
    </location>
</feature>
<dbReference type="EC" id="2.3.1.-" evidence="10"/>
<dbReference type="GO" id="GO:0000049">
    <property type="term" value="F:tRNA binding"/>
    <property type="evidence" value="ECO:0007669"/>
    <property type="project" value="TreeGrafter"/>
</dbReference>
<keyword evidence="17" id="KW-1185">Reference proteome</keyword>
<feature type="domain" description="TmcA/NAT10 N-terminal" evidence="13">
    <location>
        <begin position="1"/>
        <end position="156"/>
    </location>
</feature>
<dbReference type="InterPro" id="IPR000182">
    <property type="entry name" value="GNAT_dom"/>
</dbReference>
<comment type="caution">
    <text evidence="10">Lacks conserved residue(s) required for the propagation of feature annotation.</text>
</comment>
<dbReference type="PANTHER" id="PTHR10925:SF5">
    <property type="entry name" value="RNA CYTIDINE ACETYLTRANSFERASE"/>
    <property type="match status" value="1"/>
</dbReference>
<evidence type="ECO:0000256" key="3">
    <source>
        <dbReference type="ARBA" id="ARBA00022679"/>
    </source>
</evidence>
<evidence type="ECO:0000259" key="14">
    <source>
        <dbReference type="Pfam" id="PF13718"/>
    </source>
</evidence>
<evidence type="ECO:0000256" key="2">
    <source>
        <dbReference type="ARBA" id="ARBA00022552"/>
    </source>
</evidence>
<dbReference type="HAMAP" id="MF_03211">
    <property type="entry name" value="RNA_acetyltr_Nat10"/>
    <property type="match status" value="1"/>
</dbReference>
<dbReference type="PANTHER" id="PTHR10925">
    <property type="entry name" value="N-ACETYLTRANSFERASE 10"/>
    <property type="match status" value="1"/>
</dbReference>
<comment type="similarity">
    <text evidence="10">Belongs to the RNA cytidine acetyltransferase family. NAT10 subfamily.</text>
</comment>
<evidence type="ECO:0000256" key="1">
    <source>
        <dbReference type="ARBA" id="ARBA00004604"/>
    </source>
</evidence>
<keyword evidence="6 10" id="KW-0067">ATP-binding</keyword>
<comment type="catalytic activity">
    <reaction evidence="10">
        <text>a cytidine in 18S rRNA + acetyl-CoA + ATP + H2O = an N(4)-acetylcytidine in 18S rRNA + ADP + phosphate + CoA + H(+)</text>
        <dbReference type="Rhea" id="RHEA:51424"/>
        <dbReference type="Rhea" id="RHEA-COMP:13575"/>
        <dbReference type="Rhea" id="RHEA-COMP:13576"/>
        <dbReference type="ChEBI" id="CHEBI:15377"/>
        <dbReference type="ChEBI" id="CHEBI:15378"/>
        <dbReference type="ChEBI" id="CHEBI:30616"/>
        <dbReference type="ChEBI" id="CHEBI:43474"/>
        <dbReference type="ChEBI" id="CHEBI:57287"/>
        <dbReference type="ChEBI" id="CHEBI:57288"/>
        <dbReference type="ChEBI" id="CHEBI:74900"/>
        <dbReference type="ChEBI" id="CHEBI:82748"/>
        <dbReference type="ChEBI" id="CHEBI:456216"/>
    </reaction>
</comment>
<organism evidence="16 17">
    <name type="scientific">Sesamum alatum</name>
    <dbReference type="NCBI Taxonomy" id="300844"/>
    <lineage>
        <taxon>Eukaryota</taxon>
        <taxon>Viridiplantae</taxon>
        <taxon>Streptophyta</taxon>
        <taxon>Embryophyta</taxon>
        <taxon>Tracheophyta</taxon>
        <taxon>Spermatophyta</taxon>
        <taxon>Magnoliopsida</taxon>
        <taxon>eudicotyledons</taxon>
        <taxon>Gunneridae</taxon>
        <taxon>Pentapetalae</taxon>
        <taxon>asterids</taxon>
        <taxon>lamiids</taxon>
        <taxon>Lamiales</taxon>
        <taxon>Pedaliaceae</taxon>
        <taxon>Sesamum</taxon>
    </lineage>
</organism>
<keyword evidence="2 10" id="KW-0698">rRNA processing</keyword>
<dbReference type="GO" id="GO:1904812">
    <property type="term" value="P:rRNA acetylation involved in maturation of SSU-rRNA"/>
    <property type="evidence" value="ECO:0007669"/>
    <property type="project" value="InterPro"/>
</dbReference>
<evidence type="ECO:0000313" key="16">
    <source>
        <dbReference type="EMBL" id="KAK4432887.1"/>
    </source>
</evidence>
<dbReference type="GO" id="GO:0005524">
    <property type="term" value="F:ATP binding"/>
    <property type="evidence" value="ECO:0007669"/>
    <property type="project" value="UniProtKB-UniRule"/>
</dbReference>
<dbReference type="GO" id="GO:0005730">
    <property type="term" value="C:nucleolus"/>
    <property type="evidence" value="ECO:0007669"/>
    <property type="project" value="UniProtKB-SubCell"/>
</dbReference>
<comment type="subcellular location">
    <subcellularLocation>
        <location evidence="1 10">Nucleus</location>
        <location evidence="1 10">Nucleolus</location>
    </subcellularLocation>
</comment>
<dbReference type="SUPFAM" id="SSF52540">
    <property type="entry name" value="P-loop containing nucleoside triphosphate hydrolases"/>
    <property type="match status" value="1"/>
</dbReference>
<evidence type="ECO:0000259" key="13">
    <source>
        <dbReference type="Pfam" id="PF08351"/>
    </source>
</evidence>
<evidence type="ECO:0000256" key="9">
    <source>
        <dbReference type="ARBA" id="ARBA00068357"/>
    </source>
</evidence>
<feature type="domain" description="Possible tRNA binding" evidence="15">
    <location>
        <begin position="700"/>
        <end position="912"/>
    </location>
</feature>
<evidence type="ECO:0000256" key="10">
    <source>
        <dbReference type="HAMAP-Rule" id="MF_03211"/>
    </source>
</evidence>
<evidence type="ECO:0000259" key="15">
    <source>
        <dbReference type="Pfam" id="PF13725"/>
    </source>
</evidence>
<feature type="binding site" evidence="10">
    <location>
        <begin position="223"/>
        <end position="232"/>
    </location>
    <ligand>
        <name>ATP</name>
        <dbReference type="ChEBI" id="CHEBI:30616"/>
    </ligand>
</feature>
<dbReference type="GO" id="GO:0030686">
    <property type="term" value="C:90S preribosome"/>
    <property type="evidence" value="ECO:0007669"/>
    <property type="project" value="TreeGrafter"/>
</dbReference>
<gene>
    <name evidence="16" type="ORF">Salat_1050900</name>
</gene>
<protein>
    <recommendedName>
        <fullName evidence="9 10">RNA cytidine acetyltransferase</fullName>
        <ecNumber evidence="10">2.3.1.-</ecNumber>
    </recommendedName>
    <alternativeName>
        <fullName evidence="10">18S rRNA cytosine acetyltransferase</fullName>
    </alternativeName>
</protein>
<reference evidence="16" key="2">
    <citation type="journal article" date="2024" name="Plant">
        <title>Genomic evolution and insights into agronomic trait innovations of Sesamum species.</title>
        <authorList>
            <person name="Miao H."/>
            <person name="Wang L."/>
            <person name="Qu L."/>
            <person name="Liu H."/>
            <person name="Sun Y."/>
            <person name="Le M."/>
            <person name="Wang Q."/>
            <person name="Wei S."/>
            <person name="Zheng Y."/>
            <person name="Lin W."/>
            <person name="Duan Y."/>
            <person name="Cao H."/>
            <person name="Xiong S."/>
            <person name="Wang X."/>
            <person name="Wei L."/>
            <person name="Li C."/>
            <person name="Ma Q."/>
            <person name="Ju M."/>
            <person name="Zhao R."/>
            <person name="Li G."/>
            <person name="Mu C."/>
            <person name="Tian Q."/>
            <person name="Mei H."/>
            <person name="Zhang T."/>
            <person name="Gao T."/>
            <person name="Zhang H."/>
        </authorList>
    </citation>
    <scope>NUCLEOTIDE SEQUENCE</scope>
    <source>
        <strain evidence="16">3651</strain>
    </source>
</reference>
<dbReference type="FunFam" id="3.40.50.300:FF:002218">
    <property type="entry name" value="tRNA(Met) cytidine acetyltransferase TmcA"/>
    <property type="match status" value="1"/>
</dbReference>